<evidence type="ECO:0000256" key="1">
    <source>
        <dbReference type="ARBA" id="ARBA00023015"/>
    </source>
</evidence>
<dbReference type="AlphaFoldDB" id="A0AAV4ZMV0"/>
<sequence length="268" mass="28404">MIEGTALEPIGSRAVVPPATRGGMTFASPAVRTLAGDHALDVAGLAHVLRSTSDMAAAHLAFHSFAATAGASAWALAAMRRSGEGGFLFDVLASWRAEDGAASGTVGPCENDGALARTWRTRKAIELHAAEIRPPEVEGVLALLGEVVVESVAVLPVDGPDPSRRLIGLAPAGEGVDLGSIHRGFEVYVAFFARLRREANLPERTDLSRREIEILQRCAFGMKTETIAAALEVSAHTVREHLDRARIKLDARNLTHAVALAMRAGLIR</sequence>
<dbReference type="PANTHER" id="PTHR44688">
    <property type="entry name" value="DNA-BINDING TRANSCRIPTIONAL ACTIVATOR DEVR_DOSR"/>
    <property type="match status" value="1"/>
</dbReference>
<dbReference type="PROSITE" id="PS50043">
    <property type="entry name" value="HTH_LUXR_2"/>
    <property type="match status" value="1"/>
</dbReference>
<dbReference type="SMART" id="SM00421">
    <property type="entry name" value="HTH_LUXR"/>
    <property type="match status" value="1"/>
</dbReference>
<protein>
    <recommendedName>
        <fullName evidence="4">HTH luxR-type domain-containing protein</fullName>
    </recommendedName>
</protein>
<name>A0AAV4ZMV0_9HYPH</name>
<keyword evidence="6" id="KW-1185">Reference proteome</keyword>
<dbReference type="InterPro" id="IPR000792">
    <property type="entry name" value="Tscrpt_reg_LuxR_C"/>
</dbReference>
<dbReference type="PANTHER" id="PTHR44688:SF16">
    <property type="entry name" value="DNA-BINDING TRANSCRIPTIONAL ACTIVATOR DEVR_DOSR"/>
    <property type="match status" value="1"/>
</dbReference>
<dbReference type="GO" id="GO:0006355">
    <property type="term" value="P:regulation of DNA-templated transcription"/>
    <property type="evidence" value="ECO:0007669"/>
    <property type="project" value="InterPro"/>
</dbReference>
<keyword evidence="2" id="KW-0238">DNA-binding</keyword>
<keyword evidence="3" id="KW-0804">Transcription</keyword>
<evidence type="ECO:0000256" key="2">
    <source>
        <dbReference type="ARBA" id="ARBA00023125"/>
    </source>
</evidence>
<gene>
    <name evidence="5" type="ORF">BHAOGJBA_2970</name>
</gene>
<dbReference type="PRINTS" id="PR00038">
    <property type="entry name" value="HTHLUXR"/>
</dbReference>
<evidence type="ECO:0000259" key="4">
    <source>
        <dbReference type="PROSITE" id="PS50043"/>
    </source>
</evidence>
<reference evidence="5" key="1">
    <citation type="journal article" date="2016" name="Front. Microbiol.">
        <title>Genome Sequence of the Piezophilic, Mesophilic Sulfate-Reducing Bacterium Desulfovibrio indicus J2T.</title>
        <authorList>
            <person name="Cao J."/>
            <person name="Maignien L."/>
            <person name="Shao Z."/>
            <person name="Alain K."/>
            <person name="Jebbar M."/>
        </authorList>
    </citation>
    <scope>NUCLEOTIDE SEQUENCE</scope>
    <source>
        <strain evidence="5">DSM 16372</strain>
    </source>
</reference>
<dbReference type="GO" id="GO:0003677">
    <property type="term" value="F:DNA binding"/>
    <property type="evidence" value="ECO:0007669"/>
    <property type="project" value="UniProtKB-KW"/>
</dbReference>
<reference evidence="5" key="2">
    <citation type="submission" date="2021-08" db="EMBL/GenBank/DDBJ databases">
        <authorList>
            <person name="Tani A."/>
            <person name="Ola A."/>
            <person name="Ogura Y."/>
            <person name="Katsura K."/>
            <person name="Hayashi T."/>
        </authorList>
    </citation>
    <scope>NUCLEOTIDE SEQUENCE</scope>
    <source>
        <strain evidence="5">DSM 16372</strain>
    </source>
</reference>
<dbReference type="InterPro" id="IPR016032">
    <property type="entry name" value="Sig_transdc_resp-reg_C-effctor"/>
</dbReference>
<dbReference type="CDD" id="cd06170">
    <property type="entry name" value="LuxR_C_like"/>
    <property type="match status" value="1"/>
</dbReference>
<organism evidence="5 6">
    <name type="scientific">Methylobacterium hispanicum</name>
    <dbReference type="NCBI Taxonomy" id="270350"/>
    <lineage>
        <taxon>Bacteria</taxon>
        <taxon>Pseudomonadati</taxon>
        <taxon>Pseudomonadota</taxon>
        <taxon>Alphaproteobacteria</taxon>
        <taxon>Hyphomicrobiales</taxon>
        <taxon>Methylobacteriaceae</taxon>
        <taxon>Methylobacterium</taxon>
    </lineage>
</organism>
<dbReference type="Gene3D" id="1.10.10.10">
    <property type="entry name" value="Winged helix-like DNA-binding domain superfamily/Winged helix DNA-binding domain"/>
    <property type="match status" value="1"/>
</dbReference>
<feature type="domain" description="HTH luxR-type" evidence="4">
    <location>
        <begin position="198"/>
        <end position="265"/>
    </location>
</feature>
<evidence type="ECO:0000313" key="6">
    <source>
        <dbReference type="Proteomes" id="UP001055247"/>
    </source>
</evidence>
<proteinExistence type="predicted"/>
<dbReference type="PROSITE" id="PS00622">
    <property type="entry name" value="HTH_LUXR_1"/>
    <property type="match status" value="1"/>
</dbReference>
<dbReference type="InterPro" id="IPR036388">
    <property type="entry name" value="WH-like_DNA-bd_sf"/>
</dbReference>
<evidence type="ECO:0000256" key="3">
    <source>
        <dbReference type="ARBA" id="ARBA00023163"/>
    </source>
</evidence>
<evidence type="ECO:0000313" key="5">
    <source>
        <dbReference type="EMBL" id="GJD89443.1"/>
    </source>
</evidence>
<dbReference type="Proteomes" id="UP001055247">
    <property type="component" value="Unassembled WGS sequence"/>
</dbReference>
<accession>A0AAV4ZMV0</accession>
<dbReference type="EMBL" id="BPQO01000011">
    <property type="protein sequence ID" value="GJD89443.1"/>
    <property type="molecule type" value="Genomic_DNA"/>
</dbReference>
<dbReference type="Pfam" id="PF00196">
    <property type="entry name" value="GerE"/>
    <property type="match status" value="1"/>
</dbReference>
<keyword evidence="1" id="KW-0805">Transcription regulation</keyword>
<dbReference type="RefSeq" id="WP_238230266.1">
    <property type="nucleotide sequence ID" value="NZ_BPQO01000011.1"/>
</dbReference>
<dbReference type="SUPFAM" id="SSF46894">
    <property type="entry name" value="C-terminal effector domain of the bipartite response regulators"/>
    <property type="match status" value="1"/>
</dbReference>
<comment type="caution">
    <text evidence="5">The sequence shown here is derived from an EMBL/GenBank/DDBJ whole genome shotgun (WGS) entry which is preliminary data.</text>
</comment>